<feature type="region of interest" description="Disordered" evidence="1">
    <location>
        <begin position="148"/>
        <end position="188"/>
    </location>
</feature>
<reference evidence="3 5" key="2">
    <citation type="submission" date="2016-05" db="EMBL/GenBank/DDBJ databases">
        <authorList>
            <person name="Prochazka B."/>
            <person name="Indra A."/>
            <person name="Hasenberger P."/>
            <person name="Blaschitz M."/>
            <person name="Wagner L."/>
            <person name="Wewalka G."/>
            <person name="Sorschag S."/>
            <person name="Schmid D."/>
            <person name="Ruppitsch W."/>
        </authorList>
    </citation>
    <scope>NUCLEOTIDE SEQUENCE [LARGE SCALE GENOMIC DNA]</scope>
    <source>
        <strain evidence="3 5">974010_12</strain>
    </source>
</reference>
<dbReference type="RefSeq" id="WP_058450326.1">
    <property type="nucleotide sequence ID" value="NZ_CAAAJF010000011.1"/>
</dbReference>
<evidence type="ECO:0000313" key="2">
    <source>
        <dbReference type="EMBL" id="KTD08284.1"/>
    </source>
</evidence>
<evidence type="ECO:0000313" key="3">
    <source>
        <dbReference type="EMBL" id="OCH98602.1"/>
    </source>
</evidence>
<sequence length="188" mass="21636">MTQEKQEKLNQAMRDFIYFQNMVPGKQESPFIQQFKQACLDSEPDEDVKQYRQQLLGNFPPILTFKNKKQEEDFYKQEAMNCSNFCCGEVVPEQSNPSVKDNYKLSIGNGELYEGNADSVKSQLKEDINSETFGSPQQEQYLNGLKEFSTKVSERESPSLLTKQSEDLDQSKDATSTPFKTTPKPWKD</sequence>
<organism evidence="2 4">
    <name type="scientific">Legionella jamestowniensis</name>
    <dbReference type="NCBI Taxonomy" id="455"/>
    <lineage>
        <taxon>Bacteria</taxon>
        <taxon>Pseudomonadati</taxon>
        <taxon>Pseudomonadota</taxon>
        <taxon>Gammaproteobacteria</taxon>
        <taxon>Legionellales</taxon>
        <taxon>Legionellaceae</taxon>
        <taxon>Legionella</taxon>
    </lineage>
</organism>
<dbReference type="EMBL" id="LYOZ01000010">
    <property type="protein sequence ID" value="OCH98602.1"/>
    <property type="molecule type" value="Genomic_DNA"/>
</dbReference>
<evidence type="ECO:0000256" key="1">
    <source>
        <dbReference type="SAM" id="MobiDB-lite"/>
    </source>
</evidence>
<dbReference type="EMBL" id="LNYG01000013">
    <property type="protein sequence ID" value="KTD08284.1"/>
    <property type="molecule type" value="Genomic_DNA"/>
</dbReference>
<evidence type="ECO:0000313" key="5">
    <source>
        <dbReference type="Proteomes" id="UP000093336"/>
    </source>
</evidence>
<dbReference type="STRING" id="455.Ljam_2479"/>
<dbReference type="AlphaFoldDB" id="A0A0W0UKL1"/>
<dbReference type="OrthoDB" id="5650571at2"/>
<protein>
    <submittedName>
        <fullName evidence="2">Uncharacterized protein</fullName>
    </submittedName>
</protein>
<comment type="caution">
    <text evidence="2">The sequence shown here is derived from an EMBL/GenBank/DDBJ whole genome shotgun (WGS) entry which is preliminary data.</text>
</comment>
<reference evidence="2 4" key="1">
    <citation type="submission" date="2015-11" db="EMBL/GenBank/DDBJ databases">
        <title>Genomic analysis of 38 Legionella species identifies large and diverse effector repertoires.</title>
        <authorList>
            <person name="Burstein D."/>
            <person name="Amaro F."/>
            <person name="Zusman T."/>
            <person name="Lifshitz Z."/>
            <person name="Cohen O."/>
            <person name="Gilbert J.A."/>
            <person name="Pupko T."/>
            <person name="Shuman H.A."/>
            <person name="Segal G."/>
        </authorList>
    </citation>
    <scope>NUCLEOTIDE SEQUENCE [LARGE SCALE GENOMIC DNA]</scope>
    <source>
        <strain evidence="2 4">JA-26-G1-E2</strain>
    </source>
</reference>
<name>A0A0W0UKL1_9GAMM</name>
<keyword evidence="5" id="KW-1185">Reference proteome</keyword>
<evidence type="ECO:0000313" key="4">
    <source>
        <dbReference type="Proteomes" id="UP000054715"/>
    </source>
</evidence>
<dbReference type="Proteomes" id="UP000093336">
    <property type="component" value="Unassembled WGS sequence"/>
</dbReference>
<feature type="compositionally biased region" description="Basic and acidic residues" evidence="1">
    <location>
        <begin position="148"/>
        <end position="157"/>
    </location>
</feature>
<dbReference type="Proteomes" id="UP000054715">
    <property type="component" value="Unassembled WGS sequence"/>
</dbReference>
<proteinExistence type="predicted"/>
<gene>
    <name evidence="3" type="ORF">A8135_00750</name>
    <name evidence="2" type="ORF">Ljam_2479</name>
</gene>
<dbReference type="PATRIC" id="fig|455.5.peg.2604"/>
<accession>A0A0W0UKL1</accession>